<accession>A0A5N6MMW3</accession>
<reference evidence="2 3" key="1">
    <citation type="submission" date="2019-05" db="EMBL/GenBank/DDBJ databases">
        <title>Mikania micrantha, genome provides insights into the molecular mechanism of rapid growth.</title>
        <authorList>
            <person name="Liu B."/>
        </authorList>
    </citation>
    <scope>NUCLEOTIDE SEQUENCE [LARGE SCALE GENOMIC DNA]</scope>
    <source>
        <strain evidence="2">NLD-2019</strain>
        <tissue evidence="2">Leaf</tissue>
    </source>
</reference>
<feature type="region of interest" description="Disordered" evidence="1">
    <location>
        <begin position="1"/>
        <end position="26"/>
    </location>
</feature>
<proteinExistence type="predicted"/>
<protein>
    <submittedName>
        <fullName evidence="2">Uncharacterized protein</fullName>
    </submittedName>
</protein>
<organism evidence="2 3">
    <name type="scientific">Mikania micrantha</name>
    <name type="common">bitter vine</name>
    <dbReference type="NCBI Taxonomy" id="192012"/>
    <lineage>
        <taxon>Eukaryota</taxon>
        <taxon>Viridiplantae</taxon>
        <taxon>Streptophyta</taxon>
        <taxon>Embryophyta</taxon>
        <taxon>Tracheophyta</taxon>
        <taxon>Spermatophyta</taxon>
        <taxon>Magnoliopsida</taxon>
        <taxon>eudicotyledons</taxon>
        <taxon>Gunneridae</taxon>
        <taxon>Pentapetalae</taxon>
        <taxon>asterids</taxon>
        <taxon>campanulids</taxon>
        <taxon>Asterales</taxon>
        <taxon>Asteraceae</taxon>
        <taxon>Asteroideae</taxon>
        <taxon>Heliantheae alliance</taxon>
        <taxon>Eupatorieae</taxon>
        <taxon>Mikania</taxon>
    </lineage>
</organism>
<feature type="compositionally biased region" description="Basic and acidic residues" evidence="1">
    <location>
        <begin position="8"/>
        <end position="26"/>
    </location>
</feature>
<evidence type="ECO:0000313" key="2">
    <source>
        <dbReference type="EMBL" id="KAD3641493.1"/>
    </source>
</evidence>
<dbReference type="EMBL" id="SZYD01000015">
    <property type="protein sequence ID" value="KAD3641493.1"/>
    <property type="molecule type" value="Genomic_DNA"/>
</dbReference>
<evidence type="ECO:0000313" key="3">
    <source>
        <dbReference type="Proteomes" id="UP000326396"/>
    </source>
</evidence>
<dbReference type="Proteomes" id="UP000326396">
    <property type="component" value="Linkage Group LG5"/>
</dbReference>
<name>A0A5N6MMW3_9ASTR</name>
<evidence type="ECO:0000256" key="1">
    <source>
        <dbReference type="SAM" id="MobiDB-lite"/>
    </source>
</evidence>
<dbReference type="AlphaFoldDB" id="A0A5N6MMW3"/>
<sequence>MKNSSIEIETKTKQKENHTSVPSDIRELDDRSCFGVGERGCEEMQMSYGGGDAVGQETTTEVATGDGRPADAKGGGLGNLDDNSCFGQHLMILTRP</sequence>
<keyword evidence="3" id="KW-1185">Reference proteome</keyword>
<gene>
    <name evidence="2" type="ORF">E3N88_30717</name>
</gene>
<comment type="caution">
    <text evidence="2">The sequence shown here is derived from an EMBL/GenBank/DDBJ whole genome shotgun (WGS) entry which is preliminary data.</text>
</comment>